<evidence type="ECO:0000259" key="3">
    <source>
        <dbReference type="Pfam" id="PF05239"/>
    </source>
</evidence>
<keyword evidence="2" id="KW-0732">Signal</keyword>
<dbReference type="Proteomes" id="UP000078090">
    <property type="component" value="Unassembled WGS sequence"/>
</dbReference>
<dbReference type="Gene3D" id="2.30.30.240">
    <property type="entry name" value="PRC-barrel domain"/>
    <property type="match status" value="1"/>
</dbReference>
<feature type="chain" id="PRO_5008067214" evidence="2">
    <location>
        <begin position="24"/>
        <end position="186"/>
    </location>
</feature>
<dbReference type="SUPFAM" id="SSF50346">
    <property type="entry name" value="PRC-barrel domain"/>
    <property type="match status" value="1"/>
</dbReference>
<reference evidence="4 5" key="1">
    <citation type="submission" date="2016-03" db="EMBL/GenBank/DDBJ databases">
        <authorList>
            <person name="Ploux O."/>
        </authorList>
    </citation>
    <scope>NUCLEOTIDE SEQUENCE [LARGE SCALE GENOMIC DNA]</scope>
    <source>
        <strain evidence="4 5">R-45363</strain>
    </source>
</reference>
<organism evidence="4 5">
    <name type="scientific">Methylomonas methanica</name>
    <dbReference type="NCBI Taxonomy" id="421"/>
    <lineage>
        <taxon>Bacteria</taxon>
        <taxon>Pseudomonadati</taxon>
        <taxon>Pseudomonadota</taxon>
        <taxon>Gammaproteobacteria</taxon>
        <taxon>Methylococcales</taxon>
        <taxon>Methylococcaceae</taxon>
        <taxon>Methylomonas</taxon>
    </lineage>
</organism>
<feature type="signal peptide" evidence="2">
    <location>
        <begin position="1"/>
        <end position="23"/>
    </location>
</feature>
<accession>A0A177LRP0</accession>
<feature type="region of interest" description="Disordered" evidence="1">
    <location>
        <begin position="29"/>
        <end position="53"/>
    </location>
</feature>
<dbReference type="PANTHER" id="PTHR36505:SF1">
    <property type="entry name" value="BLR1072 PROTEIN"/>
    <property type="match status" value="1"/>
</dbReference>
<comment type="caution">
    <text evidence="4">The sequence shown here is derived from an EMBL/GenBank/DDBJ whole genome shotgun (WGS) entry which is preliminary data.</text>
</comment>
<sequence>MKKLIPIVAVSVLSATLAGPLYADDVKDKQKDLHEKQEELGKKQEEVKEKQAELNQANKEVAVERAQEANKSMQQVSRASKITGAKVKNTTGDGLGDIKDLVIDPTTGQVVYAVVSFGGVMGMGDKLFAIPWRALHWTSPKDYYVLDLDKDTLKKAPGFDKKHWPANSEKWEEQRQALGQFYRVTP</sequence>
<gene>
    <name evidence="4" type="ORF">A1332_23260</name>
</gene>
<feature type="domain" description="PRC-barrel" evidence="3">
    <location>
        <begin position="77"/>
        <end position="152"/>
    </location>
</feature>
<feature type="compositionally biased region" description="Basic and acidic residues" evidence="1">
    <location>
        <begin position="29"/>
        <end position="52"/>
    </location>
</feature>
<dbReference type="AlphaFoldDB" id="A0A177LRP0"/>
<dbReference type="OrthoDB" id="286778at2"/>
<dbReference type="InterPro" id="IPR027275">
    <property type="entry name" value="PRC-brl_dom"/>
</dbReference>
<dbReference type="InterPro" id="IPR011033">
    <property type="entry name" value="PRC_barrel-like_sf"/>
</dbReference>
<proteinExistence type="predicted"/>
<evidence type="ECO:0000256" key="1">
    <source>
        <dbReference type="SAM" id="MobiDB-lite"/>
    </source>
</evidence>
<dbReference type="PANTHER" id="PTHR36505">
    <property type="entry name" value="BLR1072 PROTEIN"/>
    <property type="match status" value="1"/>
</dbReference>
<evidence type="ECO:0000313" key="5">
    <source>
        <dbReference type="Proteomes" id="UP000078090"/>
    </source>
</evidence>
<dbReference type="RefSeq" id="WP_064010896.1">
    <property type="nucleotide sequence ID" value="NZ_LUUG01000137.1"/>
</dbReference>
<dbReference type="Pfam" id="PF05239">
    <property type="entry name" value="PRC"/>
    <property type="match status" value="1"/>
</dbReference>
<dbReference type="EMBL" id="LUUG01000137">
    <property type="protein sequence ID" value="OAH96177.1"/>
    <property type="molecule type" value="Genomic_DNA"/>
</dbReference>
<evidence type="ECO:0000256" key="2">
    <source>
        <dbReference type="SAM" id="SignalP"/>
    </source>
</evidence>
<evidence type="ECO:0000313" key="4">
    <source>
        <dbReference type="EMBL" id="OAH96177.1"/>
    </source>
</evidence>
<protein>
    <submittedName>
        <fullName evidence="4">Photosystem reaction center subunit H</fullName>
    </submittedName>
</protein>
<name>A0A177LRP0_METMH</name>